<evidence type="ECO:0000313" key="5">
    <source>
        <dbReference type="Proteomes" id="UP000244803"/>
    </source>
</evidence>
<feature type="region of interest" description="Disordered" evidence="2">
    <location>
        <begin position="75"/>
        <end position="102"/>
    </location>
</feature>
<dbReference type="InterPro" id="IPR036869">
    <property type="entry name" value="J_dom_sf"/>
</dbReference>
<feature type="coiled-coil region" evidence="1">
    <location>
        <begin position="215"/>
        <end position="260"/>
    </location>
</feature>
<keyword evidence="1" id="KW-0175">Coiled coil</keyword>
<feature type="compositionally biased region" description="Gly residues" evidence="2">
    <location>
        <begin position="667"/>
        <end position="677"/>
    </location>
</feature>
<dbReference type="Gene3D" id="1.25.40.10">
    <property type="entry name" value="Tetratricopeptide repeat domain"/>
    <property type="match status" value="1"/>
</dbReference>
<dbReference type="PANTHER" id="PTHR44200">
    <property type="entry name" value="DNAJ HOMOLOG SUBFAMILY C MEMBER 7"/>
    <property type="match status" value="1"/>
</dbReference>
<proteinExistence type="predicted"/>
<dbReference type="InterPro" id="IPR011990">
    <property type="entry name" value="TPR-like_helical_dom_sf"/>
</dbReference>
<dbReference type="InterPro" id="IPR001623">
    <property type="entry name" value="DnaJ_domain"/>
</dbReference>
<feature type="region of interest" description="Disordered" evidence="2">
    <location>
        <begin position="633"/>
        <end position="677"/>
    </location>
</feature>
<dbReference type="Gene3D" id="1.10.287.110">
    <property type="entry name" value="DnaJ domain"/>
    <property type="match status" value="1"/>
</dbReference>
<feature type="region of interest" description="Disordered" evidence="2">
    <location>
        <begin position="868"/>
        <end position="928"/>
    </location>
</feature>
<dbReference type="OrthoDB" id="445556at2759"/>
<dbReference type="SUPFAM" id="SSF46565">
    <property type="entry name" value="Chaperone J-domain"/>
    <property type="match status" value="1"/>
</dbReference>
<protein>
    <recommendedName>
        <fullName evidence="3">J domain-containing protein</fullName>
    </recommendedName>
</protein>
<evidence type="ECO:0000313" key="4">
    <source>
        <dbReference type="EMBL" id="UKJ90384.2"/>
    </source>
</evidence>
<evidence type="ECO:0000256" key="2">
    <source>
        <dbReference type="SAM" id="MobiDB-lite"/>
    </source>
</evidence>
<dbReference type="PROSITE" id="PS50076">
    <property type="entry name" value="DNAJ_2"/>
    <property type="match status" value="1"/>
</dbReference>
<dbReference type="PANTHER" id="PTHR44200:SF3">
    <property type="entry name" value="PROTEIN DNAJ, PUTATIVE-RELATED"/>
    <property type="match status" value="1"/>
</dbReference>
<organism evidence="4 5">
    <name type="scientific">Theileria orientalis</name>
    <dbReference type="NCBI Taxonomy" id="68886"/>
    <lineage>
        <taxon>Eukaryota</taxon>
        <taxon>Sar</taxon>
        <taxon>Alveolata</taxon>
        <taxon>Apicomplexa</taxon>
        <taxon>Aconoidasida</taxon>
        <taxon>Piroplasmida</taxon>
        <taxon>Theileriidae</taxon>
        <taxon>Theileria</taxon>
    </lineage>
</organism>
<gene>
    <name evidence="4" type="ORF">MACJ_001317</name>
</gene>
<feature type="compositionally biased region" description="Basic and acidic residues" evidence="2">
    <location>
        <begin position="87"/>
        <end position="98"/>
    </location>
</feature>
<name>A0A976QRF3_THEOR</name>
<evidence type="ECO:0000256" key="1">
    <source>
        <dbReference type="SAM" id="Coils"/>
    </source>
</evidence>
<dbReference type="SMART" id="SM00028">
    <property type="entry name" value="TPR"/>
    <property type="match status" value="2"/>
</dbReference>
<sequence>MDDSSKGNNKYLFFDDLEDNLDGYSERKYYFNNMSYPFSPNTNNSFSDDTFIDNSKKYFKMKLRSTVADSKFREQSSYNVNSKPKRDKTTEESNKNDDMFDISYTDSKNSDTQFKDYYERTFTKKTEYDKVSEFASNDMFDPDLIKEDTDNYDINYFVNHSKTNCNIFGDSKGSGHEDIKFDSSDLVSSLRDIANKIEFNDYKNTSKTIKYEDHIIFLNNKISRLNDELNSSQKKLDETKGKMEERIAELESHIRQLTSMLREGGIDSFDLAFTENVVGKSDDVSSTTFPAVTVDFAELDEESKVFANRLMRYLYADINDSESSQFMPRLYKCLKQMPDVVQCKQVVKHIGDCIRRDAQKIHSRLSQNSLFSEEELFVDSVFGIPQSNAERQVVSELESTLQFTSNGTVTQSESSLLSPKIGKNSVEDVPYTKTHVIMNRGVVWAIFKATNMNNLYNYLFEALDCDNFRIVETINYAICSKFMDFQLAPNYDLKVRHPLMWSFGQNCNSNQAYRYMKMLNYNFDKLPKDPTTGDNLWHMVARGNNTYLAQRLKSFSLYTQNLNELNKAGKTPLDIATNFIRREFYVNMIVDLASKGSEMYKKTDYDKALDFYNDAINYQSQLITNRCFNDNGSSTRDSTTCRDNTSSSSDRQGVRDNYSGGYTSTTGGTGSNLNGGGSTATTAAFSGRSEIRGTRDTPSRSDNYDLNMGKLYYNKARTLMHLNRWVESIEYCEMCLKYIPNYYNAYETCVRAYENLLDWDSAAKTCVAMRENCGLMDDQRYKYILDQRDATYFQLLDVDKNASQADIKKAFNAMCKIWHPDKNTHNLSEDIKKRCINHFNRLFEAREKLMDPSINSLQQLKRETNYKVPSPCVNSERTREDAKESQKESSVEFYAEENKDSSRFEQQNDTTNMGEKKAQKSTDQNLLKSRDTLNELTMERLKFMDSFNLLKGQAAFDYDSFSWGQL</sequence>
<dbReference type="InterPro" id="IPR052758">
    <property type="entry name" value="SRC_co-chaperone"/>
</dbReference>
<feature type="compositionally biased region" description="Low complexity" evidence="2">
    <location>
        <begin position="657"/>
        <end position="666"/>
    </location>
</feature>
<feature type="compositionally biased region" description="Basic and acidic residues" evidence="2">
    <location>
        <begin position="876"/>
        <end position="903"/>
    </location>
</feature>
<dbReference type="CDD" id="cd06257">
    <property type="entry name" value="DnaJ"/>
    <property type="match status" value="1"/>
</dbReference>
<feature type="compositionally biased region" description="Polar residues" evidence="2">
    <location>
        <begin position="633"/>
        <end position="651"/>
    </location>
</feature>
<reference evidence="4" key="1">
    <citation type="submission" date="2022-07" db="EMBL/GenBank/DDBJ databases">
        <title>Evaluation of T. orientalis genome assembly methods using nanopore sequencing and analysis of variation between genomes.</title>
        <authorList>
            <person name="Yam J."/>
            <person name="Micallef M.L."/>
            <person name="Liu M."/>
            <person name="Djordjevic S.P."/>
            <person name="Bogema D.R."/>
            <person name="Jenkins C."/>
        </authorList>
    </citation>
    <scope>NUCLEOTIDE SEQUENCE</scope>
    <source>
        <strain evidence="4">Fish Creek</strain>
    </source>
</reference>
<feature type="domain" description="J" evidence="3">
    <location>
        <begin position="791"/>
        <end position="854"/>
    </location>
</feature>
<dbReference type="Proteomes" id="UP000244803">
    <property type="component" value="Chromosome 2"/>
</dbReference>
<dbReference type="AlphaFoldDB" id="A0A976QRF3"/>
<evidence type="ECO:0000259" key="3">
    <source>
        <dbReference type="PROSITE" id="PS50076"/>
    </source>
</evidence>
<dbReference type="SMART" id="SM00271">
    <property type="entry name" value="DnaJ"/>
    <property type="match status" value="1"/>
</dbReference>
<dbReference type="Pfam" id="PF00226">
    <property type="entry name" value="DnaJ"/>
    <property type="match status" value="1"/>
</dbReference>
<accession>A0A976QRF3</accession>
<feature type="compositionally biased region" description="Polar residues" evidence="2">
    <location>
        <begin position="904"/>
        <end position="913"/>
    </location>
</feature>
<dbReference type="SUPFAM" id="SSF48452">
    <property type="entry name" value="TPR-like"/>
    <property type="match status" value="1"/>
</dbReference>
<dbReference type="InterPro" id="IPR019734">
    <property type="entry name" value="TPR_rpt"/>
</dbReference>
<dbReference type="EMBL" id="CP056068">
    <property type="protein sequence ID" value="UKJ90384.2"/>
    <property type="molecule type" value="Genomic_DNA"/>
</dbReference>